<dbReference type="SUPFAM" id="SSF47413">
    <property type="entry name" value="lambda repressor-like DNA-binding domains"/>
    <property type="match status" value="1"/>
</dbReference>
<keyword evidence="2 5" id="KW-0238">DNA-binding</keyword>
<evidence type="ECO:0000313" key="5">
    <source>
        <dbReference type="EMBL" id="MBD8064066.1"/>
    </source>
</evidence>
<accession>A0A927IRU2</accession>
<organism evidence="5 6">
    <name type="scientific">Devosia oryzisoli</name>
    <dbReference type="NCBI Taxonomy" id="2774138"/>
    <lineage>
        <taxon>Bacteria</taxon>
        <taxon>Pseudomonadati</taxon>
        <taxon>Pseudomonadota</taxon>
        <taxon>Alphaproteobacteria</taxon>
        <taxon>Hyphomicrobiales</taxon>
        <taxon>Devosiaceae</taxon>
        <taxon>Devosia</taxon>
    </lineage>
</organism>
<evidence type="ECO:0000256" key="1">
    <source>
        <dbReference type="ARBA" id="ARBA00023015"/>
    </source>
</evidence>
<dbReference type="PANTHER" id="PTHR30146:SF109">
    <property type="entry name" value="HTH-TYPE TRANSCRIPTIONAL REGULATOR GALS"/>
    <property type="match status" value="1"/>
</dbReference>
<dbReference type="InterPro" id="IPR000843">
    <property type="entry name" value="HTH_LacI"/>
</dbReference>
<dbReference type="EMBL" id="JACYFU010000001">
    <property type="protein sequence ID" value="MBD8064066.1"/>
    <property type="molecule type" value="Genomic_DNA"/>
</dbReference>
<dbReference type="InterPro" id="IPR046335">
    <property type="entry name" value="LacI/GalR-like_sensor"/>
</dbReference>
<dbReference type="SUPFAM" id="SSF53822">
    <property type="entry name" value="Periplasmic binding protein-like I"/>
    <property type="match status" value="1"/>
</dbReference>
<comment type="caution">
    <text evidence="5">The sequence shown here is derived from an EMBL/GenBank/DDBJ whole genome shotgun (WGS) entry which is preliminary data.</text>
</comment>
<dbReference type="Pfam" id="PF13377">
    <property type="entry name" value="Peripla_BP_3"/>
    <property type="match status" value="1"/>
</dbReference>
<dbReference type="GO" id="GO:0003700">
    <property type="term" value="F:DNA-binding transcription factor activity"/>
    <property type="evidence" value="ECO:0007669"/>
    <property type="project" value="TreeGrafter"/>
</dbReference>
<evidence type="ECO:0000256" key="2">
    <source>
        <dbReference type="ARBA" id="ARBA00023125"/>
    </source>
</evidence>
<dbReference type="SMART" id="SM00354">
    <property type="entry name" value="HTH_LACI"/>
    <property type="match status" value="1"/>
</dbReference>
<reference evidence="5" key="1">
    <citation type="submission" date="2020-09" db="EMBL/GenBank/DDBJ databases">
        <title>Genome seq and assembly of Devosia sp.</title>
        <authorList>
            <person name="Chhetri G."/>
        </authorList>
    </citation>
    <scope>NUCLEOTIDE SEQUENCE</scope>
    <source>
        <strain evidence="5">PTR5</strain>
    </source>
</reference>
<dbReference type="Pfam" id="PF00356">
    <property type="entry name" value="LacI"/>
    <property type="match status" value="1"/>
</dbReference>
<evidence type="ECO:0000313" key="6">
    <source>
        <dbReference type="Proteomes" id="UP000654108"/>
    </source>
</evidence>
<dbReference type="PROSITE" id="PS50932">
    <property type="entry name" value="HTH_LACI_2"/>
    <property type="match status" value="1"/>
</dbReference>
<dbReference type="InterPro" id="IPR028082">
    <property type="entry name" value="Peripla_BP_I"/>
</dbReference>
<proteinExistence type="predicted"/>
<dbReference type="PROSITE" id="PS00356">
    <property type="entry name" value="HTH_LACI_1"/>
    <property type="match status" value="1"/>
</dbReference>
<keyword evidence="6" id="KW-1185">Reference proteome</keyword>
<dbReference type="AlphaFoldDB" id="A0A927IRU2"/>
<dbReference type="CDD" id="cd01392">
    <property type="entry name" value="HTH_LacI"/>
    <property type="match status" value="1"/>
</dbReference>
<protein>
    <submittedName>
        <fullName evidence="5">LacI family DNA-binding transcriptional regulator</fullName>
    </submittedName>
</protein>
<name>A0A927IRU2_9HYPH</name>
<keyword evidence="1" id="KW-0805">Transcription regulation</keyword>
<dbReference type="InterPro" id="IPR010982">
    <property type="entry name" value="Lambda_DNA-bd_dom_sf"/>
</dbReference>
<dbReference type="PANTHER" id="PTHR30146">
    <property type="entry name" value="LACI-RELATED TRANSCRIPTIONAL REPRESSOR"/>
    <property type="match status" value="1"/>
</dbReference>
<evidence type="ECO:0000259" key="4">
    <source>
        <dbReference type="PROSITE" id="PS50932"/>
    </source>
</evidence>
<dbReference type="Gene3D" id="1.10.260.40">
    <property type="entry name" value="lambda repressor-like DNA-binding domains"/>
    <property type="match status" value="1"/>
</dbReference>
<gene>
    <name evidence="5" type="ORF">IC608_01065</name>
</gene>
<keyword evidence="3" id="KW-0804">Transcription</keyword>
<dbReference type="RefSeq" id="WP_191772186.1">
    <property type="nucleotide sequence ID" value="NZ_JACYFU010000001.1"/>
</dbReference>
<dbReference type="CDD" id="cd06288">
    <property type="entry name" value="PBP1_sucrose_transcription_regulator"/>
    <property type="match status" value="1"/>
</dbReference>
<sequence>MSPRPTLRDVATHAGVSLGTASKALNKSGTLRSETRNKVLASARALGFRPNDLAQALHRGQSYTVGLISNDSFGRFTMPIMEGLEDVLHEAGIALFMCNATDDPEREKRHIDQLLGKRVDGLVFTGRRADRRPAPGLNLGGLPTIYVFSQSDEPGSVCLLPDDAGGARLATEHLLALGRGRIAHVTGPQDFEAVRLRHEGYRQALTGADRAVDPDLVLYGDWSEHWGREALHRLCALAQPPDAIVAGNDQIGRGLLEAMRERGLVAPDDIAVIGFDNWSVMAEAARPPLSSIDMNLRALGEEAGRRLRRMMAGEEIASTARLPCSLVVRASTDPTA</sequence>
<feature type="domain" description="HTH lacI-type" evidence="4">
    <location>
        <begin position="5"/>
        <end position="59"/>
    </location>
</feature>
<dbReference type="Gene3D" id="3.40.50.2300">
    <property type="match status" value="2"/>
</dbReference>
<dbReference type="GO" id="GO:0000976">
    <property type="term" value="F:transcription cis-regulatory region binding"/>
    <property type="evidence" value="ECO:0007669"/>
    <property type="project" value="TreeGrafter"/>
</dbReference>
<evidence type="ECO:0000256" key="3">
    <source>
        <dbReference type="ARBA" id="ARBA00023163"/>
    </source>
</evidence>
<dbReference type="Proteomes" id="UP000654108">
    <property type="component" value="Unassembled WGS sequence"/>
</dbReference>